<dbReference type="OrthoDB" id="25818at2759"/>
<dbReference type="PROSITE" id="PS51419">
    <property type="entry name" value="RAB"/>
    <property type="match status" value="1"/>
</dbReference>
<keyword evidence="1" id="KW-0547">Nucleotide-binding</keyword>
<reference evidence="3" key="1">
    <citation type="submission" date="2016-10" db="EMBL/GenBank/DDBJ databases">
        <authorList>
            <person name="Benchimol M."/>
            <person name="Almeida L.G."/>
            <person name="Vasconcelos A.T."/>
            <person name="Perreira-Neves A."/>
            <person name="Rosa I.A."/>
            <person name="Tasca T."/>
            <person name="Bogo M.R."/>
            <person name="de Souza W."/>
        </authorList>
    </citation>
    <scope>NUCLEOTIDE SEQUENCE [LARGE SCALE GENOMIC DNA]</scope>
    <source>
        <strain evidence="3">K</strain>
    </source>
</reference>
<dbReference type="GO" id="GO:0003924">
    <property type="term" value="F:GTPase activity"/>
    <property type="evidence" value="ECO:0007669"/>
    <property type="project" value="InterPro"/>
</dbReference>
<dbReference type="VEuPathDB" id="TrichDB:TRFO_28436"/>
<keyword evidence="2" id="KW-0342">GTP-binding</keyword>
<proteinExistence type="predicted"/>
<name>A0A1J4K021_9EUKA</name>
<dbReference type="SMART" id="SM00175">
    <property type="entry name" value="RAB"/>
    <property type="match status" value="1"/>
</dbReference>
<evidence type="ECO:0000313" key="3">
    <source>
        <dbReference type="EMBL" id="OHT04080.1"/>
    </source>
</evidence>
<evidence type="ECO:0000313" key="4">
    <source>
        <dbReference type="Proteomes" id="UP000179807"/>
    </source>
</evidence>
<dbReference type="Gene3D" id="3.40.50.300">
    <property type="entry name" value="P-loop containing nucleotide triphosphate hydrolases"/>
    <property type="match status" value="1"/>
</dbReference>
<dbReference type="EMBL" id="MLAK01000805">
    <property type="protein sequence ID" value="OHT04080.1"/>
    <property type="molecule type" value="Genomic_DNA"/>
</dbReference>
<dbReference type="Proteomes" id="UP000179807">
    <property type="component" value="Unassembled WGS sequence"/>
</dbReference>
<dbReference type="RefSeq" id="XP_068357216.1">
    <property type="nucleotide sequence ID" value="XM_068506183.1"/>
</dbReference>
<dbReference type="FunFam" id="3.40.50.300:FF:001447">
    <property type="entry name" value="Ras-related protein Rab-1B"/>
    <property type="match status" value="1"/>
</dbReference>
<dbReference type="InterPro" id="IPR027417">
    <property type="entry name" value="P-loop_NTPase"/>
</dbReference>
<dbReference type="PRINTS" id="PR00449">
    <property type="entry name" value="RASTRNSFRMNG"/>
</dbReference>
<dbReference type="InterPro" id="IPR020849">
    <property type="entry name" value="Small_GTPase_Ras-type"/>
</dbReference>
<dbReference type="PANTHER" id="PTHR24070">
    <property type="entry name" value="RAS, DI-RAS, AND RHEB FAMILY MEMBERS OF SMALL GTPASE SUPERFAMILY"/>
    <property type="match status" value="1"/>
</dbReference>
<organism evidence="3 4">
    <name type="scientific">Tritrichomonas foetus</name>
    <dbReference type="NCBI Taxonomy" id="1144522"/>
    <lineage>
        <taxon>Eukaryota</taxon>
        <taxon>Metamonada</taxon>
        <taxon>Parabasalia</taxon>
        <taxon>Tritrichomonadida</taxon>
        <taxon>Tritrichomonadidae</taxon>
        <taxon>Tritrichomonas</taxon>
    </lineage>
</organism>
<comment type="caution">
    <text evidence="3">The sequence shown here is derived from an EMBL/GenBank/DDBJ whole genome shotgun (WGS) entry which is preliminary data.</text>
</comment>
<dbReference type="Pfam" id="PF00071">
    <property type="entry name" value="Ras"/>
    <property type="match status" value="1"/>
</dbReference>
<evidence type="ECO:0000256" key="1">
    <source>
        <dbReference type="ARBA" id="ARBA00022741"/>
    </source>
</evidence>
<accession>A0A1J4K021</accession>
<dbReference type="SUPFAM" id="SSF52540">
    <property type="entry name" value="P-loop containing nucleoside triphosphate hydrolases"/>
    <property type="match status" value="1"/>
</dbReference>
<dbReference type="AlphaFoldDB" id="A0A1J4K021"/>
<dbReference type="InterPro" id="IPR001806">
    <property type="entry name" value="Small_GTPase"/>
</dbReference>
<dbReference type="SMART" id="SM00174">
    <property type="entry name" value="RHO"/>
    <property type="match status" value="1"/>
</dbReference>
<dbReference type="InterPro" id="IPR005225">
    <property type="entry name" value="Small_GTP-bd"/>
</dbReference>
<dbReference type="PROSITE" id="PS51421">
    <property type="entry name" value="RAS"/>
    <property type="match status" value="1"/>
</dbReference>
<sequence>MTQDDSLKISVYGPIGSGKSTLLVKFQEGIFDTDYDPTLENTFRKVIKLKDRDIALEIHDTAGEDDLSPIQYGVIKDFDALIFCYSITSRNGFEKLQKFYDEIQKKKGEINCPICICGCQCDLENQRAVTKYDGEELAKKFNGLFFETSAKTNENIDAMFTALAKIIIKKTSGKSGNCCCIY</sequence>
<protein>
    <submittedName>
        <fullName evidence="3">Ras-like protein rasG</fullName>
    </submittedName>
</protein>
<keyword evidence="4" id="KW-1185">Reference proteome</keyword>
<dbReference type="SMART" id="SM00173">
    <property type="entry name" value="RAS"/>
    <property type="match status" value="1"/>
</dbReference>
<dbReference type="PROSITE" id="PS51420">
    <property type="entry name" value="RHO"/>
    <property type="match status" value="1"/>
</dbReference>
<dbReference type="NCBIfam" id="TIGR00231">
    <property type="entry name" value="small_GTP"/>
    <property type="match status" value="1"/>
</dbReference>
<dbReference type="GO" id="GO:0016020">
    <property type="term" value="C:membrane"/>
    <property type="evidence" value="ECO:0007669"/>
    <property type="project" value="InterPro"/>
</dbReference>
<evidence type="ECO:0000256" key="2">
    <source>
        <dbReference type="ARBA" id="ARBA00023134"/>
    </source>
</evidence>
<dbReference type="GO" id="GO:0005525">
    <property type="term" value="F:GTP binding"/>
    <property type="evidence" value="ECO:0007669"/>
    <property type="project" value="UniProtKB-KW"/>
</dbReference>
<dbReference type="GO" id="GO:0007165">
    <property type="term" value="P:signal transduction"/>
    <property type="evidence" value="ECO:0007669"/>
    <property type="project" value="InterPro"/>
</dbReference>
<gene>
    <name evidence="3" type="primary">rasG</name>
    <name evidence="3" type="ORF">TRFO_28436</name>
</gene>
<dbReference type="GeneID" id="94840887"/>